<dbReference type="SUPFAM" id="SSF54695">
    <property type="entry name" value="POZ domain"/>
    <property type="match status" value="1"/>
</dbReference>
<dbReference type="EMBL" id="CAJOBC010000286">
    <property type="protein sequence ID" value="CAF3565998.1"/>
    <property type="molecule type" value="Genomic_DNA"/>
</dbReference>
<dbReference type="SMART" id="SM00225">
    <property type="entry name" value="BTB"/>
    <property type="match status" value="1"/>
</dbReference>
<protein>
    <recommendedName>
        <fullName evidence="2">BTB domain-containing protein</fullName>
    </recommendedName>
</protein>
<evidence type="ECO:0000256" key="1">
    <source>
        <dbReference type="SAM" id="MobiDB-lite"/>
    </source>
</evidence>
<gene>
    <name evidence="3" type="ORF">GPM918_LOCUS2551</name>
    <name evidence="4" type="ORF">SRO942_LOCUS2551</name>
</gene>
<dbReference type="PANTHER" id="PTHR47457:SF1">
    <property type="entry name" value="BTB DOMAIN-CONTAINING PROTEIN-RELATED"/>
    <property type="match status" value="1"/>
</dbReference>
<feature type="domain" description="BTB" evidence="2">
    <location>
        <begin position="84"/>
        <end position="162"/>
    </location>
</feature>
<dbReference type="InterPro" id="IPR008979">
    <property type="entry name" value="Galactose-bd-like_sf"/>
</dbReference>
<keyword evidence="5" id="KW-1185">Reference proteome</keyword>
<feature type="region of interest" description="Disordered" evidence="1">
    <location>
        <begin position="275"/>
        <end position="295"/>
    </location>
</feature>
<dbReference type="Gene3D" id="3.30.710.10">
    <property type="entry name" value="Potassium Channel Kv1.1, Chain A"/>
    <property type="match status" value="1"/>
</dbReference>
<dbReference type="SMART" id="SM00875">
    <property type="entry name" value="BACK"/>
    <property type="match status" value="1"/>
</dbReference>
<evidence type="ECO:0000313" key="3">
    <source>
        <dbReference type="EMBL" id="CAF0782528.1"/>
    </source>
</evidence>
<dbReference type="EMBL" id="CAJNOQ010000286">
    <property type="protein sequence ID" value="CAF0782528.1"/>
    <property type="molecule type" value="Genomic_DNA"/>
</dbReference>
<dbReference type="InterPro" id="IPR011705">
    <property type="entry name" value="BACK"/>
</dbReference>
<accession>A0A813RD66</accession>
<feature type="compositionally biased region" description="Polar residues" evidence="1">
    <location>
        <begin position="275"/>
        <end position="288"/>
    </location>
</feature>
<dbReference type="CDD" id="cd18186">
    <property type="entry name" value="BTB_POZ_ZBTB_KLHL-like"/>
    <property type="match status" value="1"/>
</dbReference>
<dbReference type="Pfam" id="PF07707">
    <property type="entry name" value="BACK"/>
    <property type="match status" value="1"/>
</dbReference>
<dbReference type="InterPro" id="IPR011333">
    <property type="entry name" value="SKP1/BTB/POZ_sf"/>
</dbReference>
<dbReference type="OrthoDB" id="5860537at2759"/>
<proteinExistence type="predicted"/>
<name>A0A813RD66_9BILA</name>
<sequence length="610" mass="70403">MGSSSSQTPKDLISTDILYDLDSGVPLGDVKKNREKVQIQILRTLSNDLTKLYEYTQDVANVLHKTADVKFILHTLKINGTSTTDTPVSSTEQDGVAYAHSSILVSRSQYFCALFEFDDNKSTTLQTSEKQLKVIHLEQIPSLESFHLLLNFLYSGTIEKITEENVVDMYSLANQYLVTELKLMCTLFVQKSINASNVYDLIHWSVNYNHSDIYQLCLSYLATNLSGLFDEKFLVISYDVLLLIVKYDGLYVDEYVLFEGVIKWLTNARKNQQEIKQGNKTTTSSNQSHTERKDSLSYEKMRKRLISYIRFPIMNFKDLFIIKDKYSSSNDPDRFVPKKFIDEALAYKAALYQYVEVSTSQQPTRQFIEIDKNDSEPDDDDENADFFQLTNFIDEKDKVENWKIFADAKKHHRTKPRAGKEGLLLKDRLYYESDFDTNGIIYWIGTNENPSSNVYINPVVSGKIAITQSSHFSNVDTTSTLVDREQGDSWTGGEKMNGWIQFDFKNYRIKPSKYCIRNSYIYDSYFLRTWNLLGSNDELNWTIIKEHVDDSTVSQVMNGTTSWDIDEQRLHPFKFLRLVINGPLSHHGFITMGFGGFEVWGTIYELPLKT</sequence>
<dbReference type="AlphaFoldDB" id="A0A813RD66"/>
<evidence type="ECO:0000259" key="2">
    <source>
        <dbReference type="PROSITE" id="PS50097"/>
    </source>
</evidence>
<dbReference type="InterPro" id="IPR000210">
    <property type="entry name" value="BTB/POZ_dom"/>
</dbReference>
<dbReference type="Pfam" id="PF00651">
    <property type="entry name" value="BTB"/>
    <property type="match status" value="1"/>
</dbReference>
<comment type="caution">
    <text evidence="3">The sequence shown here is derived from an EMBL/GenBank/DDBJ whole genome shotgun (WGS) entry which is preliminary data.</text>
</comment>
<dbReference type="PROSITE" id="PS50097">
    <property type="entry name" value="BTB"/>
    <property type="match status" value="1"/>
</dbReference>
<reference evidence="3" key="1">
    <citation type="submission" date="2021-02" db="EMBL/GenBank/DDBJ databases">
        <authorList>
            <person name="Nowell W R."/>
        </authorList>
    </citation>
    <scope>NUCLEOTIDE SEQUENCE</scope>
</reference>
<dbReference type="Proteomes" id="UP000663829">
    <property type="component" value="Unassembled WGS sequence"/>
</dbReference>
<dbReference type="SUPFAM" id="SSF49785">
    <property type="entry name" value="Galactose-binding domain-like"/>
    <property type="match status" value="1"/>
</dbReference>
<evidence type="ECO:0000313" key="5">
    <source>
        <dbReference type="Proteomes" id="UP000663829"/>
    </source>
</evidence>
<dbReference type="Gene3D" id="2.60.120.260">
    <property type="entry name" value="Galactose-binding domain-like"/>
    <property type="match status" value="1"/>
</dbReference>
<dbReference type="Gene3D" id="1.25.40.420">
    <property type="match status" value="1"/>
</dbReference>
<evidence type="ECO:0000313" key="4">
    <source>
        <dbReference type="EMBL" id="CAF3565998.1"/>
    </source>
</evidence>
<dbReference type="PANTHER" id="PTHR47457">
    <property type="entry name" value="OS05G0345500 PROTEIN"/>
    <property type="match status" value="1"/>
</dbReference>
<dbReference type="Proteomes" id="UP000681722">
    <property type="component" value="Unassembled WGS sequence"/>
</dbReference>
<organism evidence="3 5">
    <name type="scientific">Didymodactylos carnosus</name>
    <dbReference type="NCBI Taxonomy" id="1234261"/>
    <lineage>
        <taxon>Eukaryota</taxon>
        <taxon>Metazoa</taxon>
        <taxon>Spiralia</taxon>
        <taxon>Gnathifera</taxon>
        <taxon>Rotifera</taxon>
        <taxon>Eurotatoria</taxon>
        <taxon>Bdelloidea</taxon>
        <taxon>Philodinida</taxon>
        <taxon>Philodinidae</taxon>
        <taxon>Didymodactylos</taxon>
    </lineage>
</organism>